<evidence type="ECO:0000256" key="2">
    <source>
        <dbReference type="SAM" id="MobiDB-lite"/>
    </source>
</evidence>
<dbReference type="EMBL" id="JBJUIK010000003">
    <property type="protein sequence ID" value="KAL3531876.1"/>
    <property type="molecule type" value="Genomic_DNA"/>
</dbReference>
<sequence length="303" mass="33921">MTTAGDIADGKLSEKMEGEEVLRKVECLRGRLVAERAASRIAKEEAELLETKLIELETRLKEETRSRNRAEKRLKFLMKKLQSLEIFYVSDESKQSSFVDKSEISSVASTSAKEVNSNANSTIQNIQESILEHPPKPSKIVPDADFEQNVWQINALSSCHSLDSPAADEEEINSYAEETTPQKFVTEELREKSSSPDKCYNSSVEEAHNAKSSSQNDEGLNMDKDSFMNCSIKEEILKGGGEQDDVVVDNSTAIVAVDLPKKTEQRIDPLVLDATVKEVLDVLRHAKEKLQTSMERRRTIKVG</sequence>
<keyword evidence="1" id="KW-0175">Coiled coil</keyword>
<feature type="compositionally biased region" description="Basic and acidic residues" evidence="2">
    <location>
        <begin position="186"/>
        <end position="195"/>
    </location>
</feature>
<feature type="region of interest" description="Disordered" evidence="2">
    <location>
        <begin position="186"/>
        <end position="222"/>
    </location>
</feature>
<feature type="compositionally biased region" description="Polar residues" evidence="2">
    <location>
        <begin position="200"/>
        <end position="218"/>
    </location>
</feature>
<evidence type="ECO:0000313" key="4">
    <source>
        <dbReference type="Proteomes" id="UP001630127"/>
    </source>
</evidence>
<feature type="coiled-coil region" evidence="1">
    <location>
        <begin position="39"/>
        <end position="87"/>
    </location>
</feature>
<dbReference type="Proteomes" id="UP001630127">
    <property type="component" value="Unassembled WGS sequence"/>
</dbReference>
<proteinExistence type="predicted"/>
<organism evidence="3 4">
    <name type="scientific">Cinchona calisaya</name>
    <dbReference type="NCBI Taxonomy" id="153742"/>
    <lineage>
        <taxon>Eukaryota</taxon>
        <taxon>Viridiplantae</taxon>
        <taxon>Streptophyta</taxon>
        <taxon>Embryophyta</taxon>
        <taxon>Tracheophyta</taxon>
        <taxon>Spermatophyta</taxon>
        <taxon>Magnoliopsida</taxon>
        <taxon>eudicotyledons</taxon>
        <taxon>Gunneridae</taxon>
        <taxon>Pentapetalae</taxon>
        <taxon>asterids</taxon>
        <taxon>lamiids</taxon>
        <taxon>Gentianales</taxon>
        <taxon>Rubiaceae</taxon>
        <taxon>Cinchonoideae</taxon>
        <taxon>Cinchoneae</taxon>
        <taxon>Cinchona</taxon>
    </lineage>
</organism>
<protein>
    <submittedName>
        <fullName evidence="3">Uncharacterized protein</fullName>
    </submittedName>
</protein>
<gene>
    <name evidence="3" type="ORF">ACH5RR_005397</name>
</gene>
<dbReference type="PANTHER" id="PTHR33701">
    <property type="entry name" value="TRANSMEMBRANE PROTEIN"/>
    <property type="match status" value="1"/>
</dbReference>
<accession>A0ABD3ALB2</accession>
<dbReference type="PANTHER" id="PTHR33701:SF2">
    <property type="entry name" value="TRANSMEMBRANE PROTEIN"/>
    <property type="match status" value="1"/>
</dbReference>
<comment type="caution">
    <text evidence="3">The sequence shown here is derived from an EMBL/GenBank/DDBJ whole genome shotgun (WGS) entry which is preliminary data.</text>
</comment>
<keyword evidence="4" id="KW-1185">Reference proteome</keyword>
<name>A0ABD3ALB2_9GENT</name>
<reference evidence="3 4" key="1">
    <citation type="submission" date="2024-11" db="EMBL/GenBank/DDBJ databases">
        <title>A near-complete genome assembly of Cinchona calisaya.</title>
        <authorList>
            <person name="Lian D.C."/>
            <person name="Zhao X.W."/>
            <person name="Wei L."/>
        </authorList>
    </citation>
    <scope>NUCLEOTIDE SEQUENCE [LARGE SCALE GENOMIC DNA]</scope>
    <source>
        <tissue evidence="3">Nenye</tissue>
    </source>
</reference>
<dbReference type="AlphaFoldDB" id="A0ABD3ALB2"/>
<evidence type="ECO:0000313" key="3">
    <source>
        <dbReference type="EMBL" id="KAL3531876.1"/>
    </source>
</evidence>
<evidence type="ECO:0000256" key="1">
    <source>
        <dbReference type="SAM" id="Coils"/>
    </source>
</evidence>